<evidence type="ECO:0000256" key="4">
    <source>
        <dbReference type="ARBA" id="ARBA00022842"/>
    </source>
</evidence>
<organism evidence="9">
    <name type="scientific">freshwater metagenome</name>
    <dbReference type="NCBI Taxonomy" id="449393"/>
    <lineage>
        <taxon>unclassified sequences</taxon>
        <taxon>metagenomes</taxon>
        <taxon>ecological metagenomes</taxon>
    </lineage>
</organism>
<evidence type="ECO:0000313" key="9">
    <source>
        <dbReference type="EMBL" id="CAB4728831.1"/>
    </source>
</evidence>
<dbReference type="Gene3D" id="3.30.1330.100">
    <property type="entry name" value="CofE-like"/>
    <property type="match status" value="1"/>
</dbReference>
<dbReference type="EMBL" id="CAFBMM010000025">
    <property type="protein sequence ID" value="CAB4904546.1"/>
    <property type="molecule type" value="Genomic_DNA"/>
</dbReference>
<evidence type="ECO:0000259" key="8">
    <source>
        <dbReference type="Pfam" id="PF01996"/>
    </source>
</evidence>
<keyword evidence="1" id="KW-0436">Ligase</keyword>
<proteinExistence type="predicted"/>
<accession>A0A6J6S204</accession>
<evidence type="ECO:0000256" key="6">
    <source>
        <dbReference type="ARBA" id="ARBA00023134"/>
    </source>
</evidence>
<keyword evidence="6" id="KW-0342">GTP-binding</keyword>
<dbReference type="InterPro" id="IPR008225">
    <property type="entry name" value="F420-0_g-glutamyl_ligase"/>
</dbReference>
<feature type="domain" description="Coenzyme F420:L-glutamate ligase-like" evidence="8">
    <location>
        <begin position="12"/>
        <end position="211"/>
    </location>
</feature>
<keyword evidence="5" id="KW-0630">Potassium</keyword>
<keyword evidence="2" id="KW-0479">Metal-binding</keyword>
<dbReference type="AlphaFoldDB" id="A0A6J6S204"/>
<dbReference type="Gene3D" id="3.90.1660.10">
    <property type="entry name" value="CofE-like domain"/>
    <property type="match status" value="1"/>
</dbReference>
<keyword evidence="3" id="KW-0547">Nucleotide-binding</keyword>
<evidence type="ECO:0000256" key="5">
    <source>
        <dbReference type="ARBA" id="ARBA00022958"/>
    </source>
</evidence>
<dbReference type="InterPro" id="IPR002847">
    <property type="entry name" value="F420-0_gamma-glut_ligase-dom"/>
</dbReference>
<dbReference type="SUPFAM" id="SSF144010">
    <property type="entry name" value="CofE-like"/>
    <property type="match status" value="1"/>
</dbReference>
<gene>
    <name evidence="9" type="ORF">UFOPK2683_01147</name>
    <name evidence="10" type="ORF">UFOPK3605_00678</name>
    <name evidence="11" type="ORF">UFOPK3897_00322</name>
    <name evidence="12" type="ORF">UFOPK4121_00729</name>
</gene>
<evidence type="ECO:0000256" key="2">
    <source>
        <dbReference type="ARBA" id="ARBA00022723"/>
    </source>
</evidence>
<dbReference type="PANTHER" id="PTHR47917:SF1">
    <property type="entry name" value="COENZYME F420:L-GLUTAMATE LIGASE"/>
    <property type="match status" value="1"/>
</dbReference>
<evidence type="ECO:0000256" key="7">
    <source>
        <dbReference type="ARBA" id="ARBA00023211"/>
    </source>
</evidence>
<dbReference type="GO" id="GO:0046872">
    <property type="term" value="F:metal ion binding"/>
    <property type="evidence" value="ECO:0007669"/>
    <property type="project" value="UniProtKB-KW"/>
</dbReference>
<evidence type="ECO:0000256" key="3">
    <source>
        <dbReference type="ARBA" id="ARBA00022741"/>
    </source>
</evidence>
<dbReference type="Pfam" id="PF01996">
    <property type="entry name" value="F420_ligase"/>
    <property type="match status" value="1"/>
</dbReference>
<name>A0A6J6S204_9ZZZZ</name>
<evidence type="ECO:0000313" key="11">
    <source>
        <dbReference type="EMBL" id="CAB4969801.1"/>
    </source>
</evidence>
<dbReference type="PANTHER" id="PTHR47917">
    <property type="match status" value="1"/>
</dbReference>
<dbReference type="GO" id="GO:0005525">
    <property type="term" value="F:GTP binding"/>
    <property type="evidence" value="ECO:0007669"/>
    <property type="project" value="UniProtKB-KW"/>
</dbReference>
<keyword evidence="4" id="KW-0460">Magnesium</keyword>
<dbReference type="EMBL" id="CAFBPQ010000017">
    <property type="protein sequence ID" value="CAB5022100.1"/>
    <property type="molecule type" value="Genomic_DNA"/>
</dbReference>
<keyword evidence="7" id="KW-0464">Manganese</keyword>
<dbReference type="NCBIfam" id="TIGR01916">
    <property type="entry name" value="F420_cofE"/>
    <property type="match status" value="1"/>
</dbReference>
<protein>
    <submittedName>
        <fullName evidence="9">Unannotated protein</fullName>
    </submittedName>
</protein>
<sequence length="235" mass="24993">MTLSIIPIFGIGSIEPDADLAEIINGAANTQGTPIETGDCLVITQKIVSKAENRLVKIDHQDIQGRRRLIESESVRILRTRGELVISETAHGFVCANAGIDFSNVPSGYAALLPIDSDRSAQRVRSAMRSRQGVEVAVIISDTFGRPWRAGVTDVAIGVAGIAAIIDLRGELDANGRELTVTEVAIADEIAGAGELVMGKSTSVPVAIVRGVDKSWLGEGRARDLIRPAGEDLFR</sequence>
<dbReference type="GO" id="GO:0052618">
    <property type="term" value="F:coenzyme F420-0:L-glutamate ligase activity"/>
    <property type="evidence" value="ECO:0007669"/>
    <property type="project" value="TreeGrafter"/>
</dbReference>
<evidence type="ECO:0000313" key="12">
    <source>
        <dbReference type="EMBL" id="CAB5022100.1"/>
    </source>
</evidence>
<evidence type="ECO:0000313" key="10">
    <source>
        <dbReference type="EMBL" id="CAB4904546.1"/>
    </source>
</evidence>
<dbReference type="EMBL" id="CAEZYK010000070">
    <property type="protein sequence ID" value="CAB4728831.1"/>
    <property type="molecule type" value="Genomic_DNA"/>
</dbReference>
<dbReference type="EMBL" id="CAFBOF010000003">
    <property type="protein sequence ID" value="CAB4969801.1"/>
    <property type="molecule type" value="Genomic_DNA"/>
</dbReference>
<reference evidence="9" key="1">
    <citation type="submission" date="2020-05" db="EMBL/GenBank/DDBJ databases">
        <authorList>
            <person name="Chiriac C."/>
            <person name="Salcher M."/>
            <person name="Ghai R."/>
            <person name="Kavagutti S V."/>
        </authorList>
    </citation>
    <scope>NUCLEOTIDE SEQUENCE</scope>
</reference>
<evidence type="ECO:0000256" key="1">
    <source>
        <dbReference type="ARBA" id="ARBA00022598"/>
    </source>
</evidence>